<accession>A0A6A4T4K3</accession>
<organism evidence="2 3">
    <name type="scientific">Scophthalmus maximus</name>
    <name type="common">Turbot</name>
    <name type="synonym">Psetta maxima</name>
    <dbReference type="NCBI Taxonomy" id="52904"/>
    <lineage>
        <taxon>Eukaryota</taxon>
        <taxon>Metazoa</taxon>
        <taxon>Chordata</taxon>
        <taxon>Craniata</taxon>
        <taxon>Vertebrata</taxon>
        <taxon>Euteleostomi</taxon>
        <taxon>Actinopterygii</taxon>
        <taxon>Neopterygii</taxon>
        <taxon>Teleostei</taxon>
        <taxon>Neoteleostei</taxon>
        <taxon>Acanthomorphata</taxon>
        <taxon>Carangaria</taxon>
        <taxon>Pleuronectiformes</taxon>
        <taxon>Pleuronectoidei</taxon>
        <taxon>Scophthalmidae</taxon>
        <taxon>Scophthalmus</taxon>
    </lineage>
</organism>
<dbReference type="Proteomes" id="UP000438429">
    <property type="component" value="Unassembled WGS sequence"/>
</dbReference>
<keyword evidence="1" id="KW-0472">Membrane</keyword>
<sequence>MMSGSTLVGGEWREEKYAVRETETEREQATPAMLFAVSIVIIHKVFVFRLSASTSNKIYRLYTLNFGQTFSSYAVSCNVRYTYSLMAVKRVVGNENTRVQSQKLRTR</sequence>
<gene>
    <name evidence="2" type="ORF">F2P81_008290</name>
</gene>
<keyword evidence="1" id="KW-1133">Transmembrane helix</keyword>
<evidence type="ECO:0000313" key="3">
    <source>
        <dbReference type="Proteomes" id="UP000438429"/>
    </source>
</evidence>
<feature type="transmembrane region" description="Helical" evidence="1">
    <location>
        <begin position="32"/>
        <end position="52"/>
    </location>
</feature>
<keyword evidence="1" id="KW-0812">Transmembrane</keyword>
<comment type="caution">
    <text evidence="2">The sequence shown here is derived from an EMBL/GenBank/DDBJ whole genome shotgun (WGS) entry which is preliminary data.</text>
</comment>
<name>A0A6A4T4K3_SCOMX</name>
<evidence type="ECO:0000256" key="1">
    <source>
        <dbReference type="SAM" id="Phobius"/>
    </source>
</evidence>
<evidence type="ECO:0000313" key="2">
    <source>
        <dbReference type="EMBL" id="KAF0040055.1"/>
    </source>
</evidence>
<reference evidence="2 3" key="1">
    <citation type="submission" date="2019-06" db="EMBL/GenBank/DDBJ databases">
        <title>Draft genomes of female and male turbot (Scophthalmus maximus).</title>
        <authorList>
            <person name="Xu H."/>
            <person name="Xu X.-W."/>
            <person name="Shao C."/>
            <person name="Chen S."/>
        </authorList>
    </citation>
    <scope>NUCLEOTIDE SEQUENCE [LARGE SCALE GENOMIC DNA]</scope>
    <source>
        <strain evidence="2">Ysfricsl-2016a</strain>
        <tissue evidence="2">Blood</tissue>
    </source>
</reference>
<proteinExistence type="predicted"/>
<dbReference type="AlphaFoldDB" id="A0A6A4T4K3"/>
<dbReference type="EMBL" id="VEVO01000007">
    <property type="protein sequence ID" value="KAF0040055.1"/>
    <property type="molecule type" value="Genomic_DNA"/>
</dbReference>
<protein>
    <submittedName>
        <fullName evidence="2">Uncharacterized protein</fullName>
    </submittedName>
</protein>